<organism evidence="3 4">
    <name type="scientific">Carex littledalei</name>
    <dbReference type="NCBI Taxonomy" id="544730"/>
    <lineage>
        <taxon>Eukaryota</taxon>
        <taxon>Viridiplantae</taxon>
        <taxon>Streptophyta</taxon>
        <taxon>Embryophyta</taxon>
        <taxon>Tracheophyta</taxon>
        <taxon>Spermatophyta</taxon>
        <taxon>Magnoliopsida</taxon>
        <taxon>Liliopsida</taxon>
        <taxon>Poales</taxon>
        <taxon>Cyperaceae</taxon>
        <taxon>Cyperoideae</taxon>
        <taxon>Cariceae</taxon>
        <taxon>Carex</taxon>
        <taxon>Carex subgen. Euthyceras</taxon>
    </lineage>
</organism>
<accession>A0A833RIR4</accession>
<keyword evidence="3" id="KW-0378">Hydrolase</keyword>
<dbReference type="InterPro" id="IPR003960">
    <property type="entry name" value="ATPase_AAA_CS"/>
</dbReference>
<keyword evidence="1" id="KW-0067">ATP-binding</keyword>
<dbReference type="InterPro" id="IPR027417">
    <property type="entry name" value="P-loop_NTPase"/>
</dbReference>
<evidence type="ECO:0000259" key="2">
    <source>
        <dbReference type="Pfam" id="PF00004"/>
    </source>
</evidence>
<protein>
    <submittedName>
        <fullName evidence="3">ATP-dependent zinc metalloprotease FTSH 11</fullName>
    </submittedName>
</protein>
<keyword evidence="3" id="KW-0482">Metalloprotease</keyword>
<keyword evidence="3" id="KW-0645">Protease</keyword>
<evidence type="ECO:0000256" key="1">
    <source>
        <dbReference type="RuleBase" id="RU003651"/>
    </source>
</evidence>
<dbReference type="OrthoDB" id="691210at2759"/>
<feature type="domain" description="ATPase AAA-type core" evidence="2">
    <location>
        <begin position="23"/>
        <end position="115"/>
    </location>
</feature>
<dbReference type="GO" id="GO:0006508">
    <property type="term" value="P:proteolysis"/>
    <property type="evidence" value="ECO:0007669"/>
    <property type="project" value="UniProtKB-KW"/>
</dbReference>
<dbReference type="Gene3D" id="1.10.8.60">
    <property type="match status" value="1"/>
</dbReference>
<dbReference type="PANTHER" id="PTHR23076:SF97">
    <property type="entry name" value="ATP-DEPENDENT ZINC METALLOPROTEASE YME1L1"/>
    <property type="match status" value="1"/>
</dbReference>
<dbReference type="PANTHER" id="PTHR23076">
    <property type="entry name" value="METALLOPROTEASE M41 FTSH"/>
    <property type="match status" value="1"/>
</dbReference>
<sequence>MNKRIINHDGSNNDKNVTIPLFLRFVGVGARRVRALFQAAKKKAPCIVFIDEIDAVGSTRKQWEGHTKKTLHQLLVEMDGFEQNEGIIVIAATNLPDILDPALTRPGRFDRHLATDLQEFSSNHLFLFLLTKHKEIIFMYCNVHECYNWDPKGVMLTNESLRTMILGMDGIVQTVNQADAAGSIQPNQGPFQALLSSQNVQEIAGHDAAMSDWLANQPST</sequence>
<dbReference type="AlphaFoldDB" id="A0A833RIR4"/>
<comment type="similarity">
    <text evidence="1">Belongs to the AAA ATPase family.</text>
</comment>
<dbReference type="SUPFAM" id="SSF52540">
    <property type="entry name" value="P-loop containing nucleoside triphosphate hydrolases"/>
    <property type="match status" value="1"/>
</dbReference>
<gene>
    <name evidence="3" type="ORF">FCM35_KLT09482</name>
</gene>
<dbReference type="Proteomes" id="UP000623129">
    <property type="component" value="Unassembled WGS sequence"/>
</dbReference>
<proteinExistence type="inferred from homology"/>
<dbReference type="GO" id="GO:0005524">
    <property type="term" value="F:ATP binding"/>
    <property type="evidence" value="ECO:0007669"/>
    <property type="project" value="UniProtKB-KW"/>
</dbReference>
<dbReference type="PROSITE" id="PS00674">
    <property type="entry name" value="AAA"/>
    <property type="match status" value="1"/>
</dbReference>
<dbReference type="GO" id="GO:0004176">
    <property type="term" value="F:ATP-dependent peptidase activity"/>
    <property type="evidence" value="ECO:0007669"/>
    <property type="project" value="TreeGrafter"/>
</dbReference>
<name>A0A833RIR4_9POAL</name>
<dbReference type="GO" id="GO:0016887">
    <property type="term" value="F:ATP hydrolysis activity"/>
    <property type="evidence" value="ECO:0007669"/>
    <property type="project" value="InterPro"/>
</dbReference>
<dbReference type="GO" id="GO:0009507">
    <property type="term" value="C:chloroplast"/>
    <property type="evidence" value="ECO:0007669"/>
    <property type="project" value="TreeGrafter"/>
</dbReference>
<dbReference type="GO" id="GO:0045037">
    <property type="term" value="P:protein import into chloroplast stroma"/>
    <property type="evidence" value="ECO:0007669"/>
    <property type="project" value="TreeGrafter"/>
</dbReference>
<dbReference type="InterPro" id="IPR003959">
    <property type="entry name" value="ATPase_AAA_core"/>
</dbReference>
<evidence type="ECO:0000313" key="3">
    <source>
        <dbReference type="EMBL" id="KAF3340638.1"/>
    </source>
</evidence>
<dbReference type="Gene3D" id="3.40.50.300">
    <property type="entry name" value="P-loop containing nucleotide triphosphate hydrolases"/>
    <property type="match status" value="1"/>
</dbReference>
<dbReference type="Pfam" id="PF00004">
    <property type="entry name" value="AAA"/>
    <property type="match status" value="1"/>
</dbReference>
<comment type="caution">
    <text evidence="3">The sequence shown here is derived from an EMBL/GenBank/DDBJ whole genome shotgun (WGS) entry which is preliminary data.</text>
</comment>
<reference evidence="3" key="1">
    <citation type="submission" date="2020-01" db="EMBL/GenBank/DDBJ databases">
        <title>Genome sequence of Kobresia littledalei, the first chromosome-level genome in the family Cyperaceae.</title>
        <authorList>
            <person name="Qu G."/>
        </authorList>
    </citation>
    <scope>NUCLEOTIDE SEQUENCE</scope>
    <source>
        <strain evidence="3">C.B.Clarke</strain>
        <tissue evidence="3">Leaf</tissue>
    </source>
</reference>
<keyword evidence="4" id="KW-1185">Reference proteome</keyword>
<dbReference type="GO" id="GO:0008237">
    <property type="term" value="F:metallopeptidase activity"/>
    <property type="evidence" value="ECO:0007669"/>
    <property type="project" value="UniProtKB-KW"/>
</dbReference>
<evidence type="ECO:0000313" key="4">
    <source>
        <dbReference type="Proteomes" id="UP000623129"/>
    </source>
</evidence>
<keyword evidence="1" id="KW-0547">Nucleotide-binding</keyword>
<dbReference type="EMBL" id="SWLB01000002">
    <property type="protein sequence ID" value="KAF3340638.1"/>
    <property type="molecule type" value="Genomic_DNA"/>
</dbReference>